<name>A0AAV5TXJ8_9BILA</name>
<protein>
    <recommendedName>
        <fullName evidence="3">F-box domain-containing protein</fullName>
    </recommendedName>
</protein>
<evidence type="ECO:0000313" key="1">
    <source>
        <dbReference type="EMBL" id="GMS99268.1"/>
    </source>
</evidence>
<dbReference type="Proteomes" id="UP001432027">
    <property type="component" value="Unassembled WGS sequence"/>
</dbReference>
<dbReference type="AlphaFoldDB" id="A0AAV5TXJ8"/>
<dbReference type="EMBL" id="BTSX01000005">
    <property type="protein sequence ID" value="GMS99268.1"/>
    <property type="molecule type" value="Genomic_DNA"/>
</dbReference>
<gene>
    <name evidence="1" type="ORF">PENTCL1PPCAC_21443</name>
</gene>
<keyword evidence="2" id="KW-1185">Reference proteome</keyword>
<reference evidence="1" key="1">
    <citation type="submission" date="2023-10" db="EMBL/GenBank/DDBJ databases">
        <title>Genome assembly of Pristionchus species.</title>
        <authorList>
            <person name="Yoshida K."/>
            <person name="Sommer R.J."/>
        </authorList>
    </citation>
    <scope>NUCLEOTIDE SEQUENCE</scope>
    <source>
        <strain evidence="1">RS0144</strain>
    </source>
</reference>
<proteinExistence type="predicted"/>
<accession>A0AAV5TXJ8</accession>
<evidence type="ECO:0008006" key="3">
    <source>
        <dbReference type="Google" id="ProtNLM"/>
    </source>
</evidence>
<sequence length="315" mass="36519">MNSIVFQTSRTLRSRVNGYGRQEATIKVVDSFKIIGNNSLRNGPTDMPEFLIFFFPMRKSKLFELRLSIRHLDILFQSRYRSGTSVEYNMQLSDPRQILLLSVCMGKQIGTVFLFKCSEHHDLIAASRALEGKTFRRMNVRIEKLSDDNANHLVETIKLHDVDHLMLSIRNSNISSQVEFLLELSLLLRALSLTQQSVTCIDFNTNYFLGVEEMDWAPIFVDMFSRKLDKLSIDNRYYQEYLLNGGVDLLRERLPMLDKKVWFKATCDLYIDEVSEKRNGHRVQIDRQLLAWANDGESCSLVIKHGSRCGEQFEG</sequence>
<comment type="caution">
    <text evidence="1">The sequence shown here is derived from an EMBL/GenBank/DDBJ whole genome shotgun (WGS) entry which is preliminary data.</text>
</comment>
<organism evidence="1 2">
    <name type="scientific">Pristionchus entomophagus</name>
    <dbReference type="NCBI Taxonomy" id="358040"/>
    <lineage>
        <taxon>Eukaryota</taxon>
        <taxon>Metazoa</taxon>
        <taxon>Ecdysozoa</taxon>
        <taxon>Nematoda</taxon>
        <taxon>Chromadorea</taxon>
        <taxon>Rhabditida</taxon>
        <taxon>Rhabditina</taxon>
        <taxon>Diplogasteromorpha</taxon>
        <taxon>Diplogasteroidea</taxon>
        <taxon>Neodiplogasteridae</taxon>
        <taxon>Pristionchus</taxon>
    </lineage>
</organism>
<evidence type="ECO:0000313" key="2">
    <source>
        <dbReference type="Proteomes" id="UP001432027"/>
    </source>
</evidence>